<dbReference type="AlphaFoldDB" id="A0A1B5KWF4"/>
<proteinExistence type="predicted"/>
<dbReference type="Proteomes" id="UP000054053">
    <property type="component" value="Unassembled WGS sequence"/>
</dbReference>
<evidence type="ECO:0000256" key="2">
    <source>
        <dbReference type="ARBA" id="ARBA00023043"/>
    </source>
</evidence>
<dbReference type="Gene3D" id="1.25.40.20">
    <property type="entry name" value="Ankyrin repeat-containing domain"/>
    <property type="match status" value="1"/>
</dbReference>
<evidence type="ECO:0000313" key="5">
    <source>
        <dbReference type="Proteomes" id="UP000054053"/>
    </source>
</evidence>
<dbReference type="PANTHER" id="PTHR24198">
    <property type="entry name" value="ANKYRIN REPEAT AND PROTEIN KINASE DOMAIN-CONTAINING PROTEIN"/>
    <property type="match status" value="1"/>
</dbReference>
<reference evidence="5" key="1">
    <citation type="journal article" date="2016" name="Genome Announc.">
        <title>Genome sequence of Ustilaginoidea virens IPU010, a rice pathogenic fungus causing false smut.</title>
        <authorList>
            <person name="Kumagai T."/>
            <person name="Ishii T."/>
            <person name="Terai G."/>
            <person name="Umemura M."/>
            <person name="Machida M."/>
            <person name="Asai K."/>
        </authorList>
    </citation>
    <scope>NUCLEOTIDE SEQUENCE [LARGE SCALE GENOMIC DNA]</scope>
    <source>
        <strain evidence="5">IPU010</strain>
    </source>
</reference>
<comment type="caution">
    <text evidence="4">The sequence shown here is derived from an EMBL/GenBank/DDBJ whole genome shotgun (WGS) entry which is preliminary data.</text>
</comment>
<evidence type="ECO:0000256" key="1">
    <source>
        <dbReference type="ARBA" id="ARBA00022737"/>
    </source>
</evidence>
<gene>
    <name evidence="4" type="ORF">UVI_02010090</name>
</gene>
<feature type="repeat" description="ANK" evidence="3">
    <location>
        <begin position="165"/>
        <end position="197"/>
    </location>
</feature>
<keyword evidence="1" id="KW-0677">Repeat</keyword>
<feature type="repeat" description="ANK" evidence="3">
    <location>
        <begin position="64"/>
        <end position="89"/>
    </location>
</feature>
<sequence length="221" mass="23429">MPACSNAPSPWSPPLPASVSDQWKEALLPDLVVLRAVQSSSPSVVQTLIDAGMHVDHNMDKIGSPLSMAIRTQSLEMVKFLLDRGANANEMLWIPHITLLALAAEQPCQDILAAMLEHGAKLSGSGALYAAAGVGNTASAQFLLGRGVDVNEVWMNDMWGDERDNSGTALHAAALNAQKDMVSFLLAKGARKDLKDGESRTPGDVARGTGNTEIATMLEVD</sequence>
<accession>A0A1B5KWF4</accession>
<evidence type="ECO:0000313" key="4">
    <source>
        <dbReference type="EMBL" id="GAO15342.1"/>
    </source>
</evidence>
<organism evidence="4 5">
    <name type="scientific">Ustilaginoidea virens</name>
    <name type="common">Rice false smut fungus</name>
    <name type="synonym">Villosiclava virens</name>
    <dbReference type="NCBI Taxonomy" id="1159556"/>
    <lineage>
        <taxon>Eukaryota</taxon>
        <taxon>Fungi</taxon>
        <taxon>Dikarya</taxon>
        <taxon>Ascomycota</taxon>
        <taxon>Pezizomycotina</taxon>
        <taxon>Sordariomycetes</taxon>
        <taxon>Hypocreomycetidae</taxon>
        <taxon>Hypocreales</taxon>
        <taxon>Clavicipitaceae</taxon>
        <taxon>Ustilaginoidea</taxon>
    </lineage>
</organism>
<dbReference type="Pfam" id="PF13637">
    <property type="entry name" value="Ank_4"/>
    <property type="match status" value="1"/>
</dbReference>
<evidence type="ECO:0000256" key="3">
    <source>
        <dbReference type="PROSITE-ProRule" id="PRU00023"/>
    </source>
</evidence>
<dbReference type="Pfam" id="PF13606">
    <property type="entry name" value="Ank_3"/>
    <property type="match status" value="1"/>
</dbReference>
<dbReference type="PANTHER" id="PTHR24198:SF165">
    <property type="entry name" value="ANKYRIN REPEAT-CONTAINING PROTEIN-RELATED"/>
    <property type="match status" value="1"/>
</dbReference>
<dbReference type="PROSITE" id="PS50088">
    <property type="entry name" value="ANK_REPEAT"/>
    <property type="match status" value="2"/>
</dbReference>
<dbReference type="EMBL" id="BBTG02000004">
    <property type="protein sequence ID" value="GAO15342.1"/>
    <property type="molecule type" value="Genomic_DNA"/>
</dbReference>
<dbReference type="InterPro" id="IPR002110">
    <property type="entry name" value="Ankyrin_rpt"/>
</dbReference>
<dbReference type="InterPro" id="IPR036770">
    <property type="entry name" value="Ankyrin_rpt-contain_sf"/>
</dbReference>
<dbReference type="SUPFAM" id="SSF48403">
    <property type="entry name" value="Ankyrin repeat"/>
    <property type="match status" value="1"/>
</dbReference>
<dbReference type="PROSITE" id="PS50297">
    <property type="entry name" value="ANK_REP_REGION"/>
    <property type="match status" value="2"/>
</dbReference>
<name>A0A1B5KWF4_USTVR</name>
<dbReference type="SMART" id="SM00248">
    <property type="entry name" value="ANK"/>
    <property type="match status" value="3"/>
</dbReference>
<protein>
    <submittedName>
        <fullName evidence="4">Uncharacterized protein</fullName>
    </submittedName>
</protein>
<keyword evidence="2 3" id="KW-0040">ANK repeat</keyword>